<keyword evidence="3" id="KW-0804">Transcription</keyword>
<proteinExistence type="predicted"/>
<evidence type="ECO:0000256" key="2">
    <source>
        <dbReference type="ARBA" id="ARBA00023015"/>
    </source>
</evidence>
<sequence length="171" mass="20133">MKNCLYPQWFVLYVRYRYEKKVAFLLEEKNIKVFSPFVDSMSIWSDRKKKIQKPLFPNYVFVWINSMIDFYTALSLEGVVKYVRFGADYAHVQEKEIVQIKQILDIADISEIDLTSVLPCQGTEMKINYGPLQGFDCIVLKADRRRKILVKVESIQHYITACVPESYLSPR</sequence>
<keyword evidence="6" id="KW-1185">Reference proteome</keyword>
<dbReference type="GO" id="GO:0031564">
    <property type="term" value="P:transcription antitermination"/>
    <property type="evidence" value="ECO:0007669"/>
    <property type="project" value="UniProtKB-KW"/>
</dbReference>
<gene>
    <name evidence="5" type="ORF">EI546_08885</name>
</gene>
<dbReference type="InterPro" id="IPR043425">
    <property type="entry name" value="NusG-like"/>
</dbReference>
<dbReference type="EMBL" id="CP034951">
    <property type="protein sequence ID" value="QAA81826.1"/>
    <property type="molecule type" value="Genomic_DNA"/>
</dbReference>
<evidence type="ECO:0000313" key="6">
    <source>
        <dbReference type="Proteomes" id="UP000285517"/>
    </source>
</evidence>
<dbReference type="PANTHER" id="PTHR30265">
    <property type="entry name" value="RHO-INTERACTING TRANSCRIPTION TERMINATION FACTOR NUSG"/>
    <property type="match status" value="1"/>
</dbReference>
<name>A0A410G3I2_9FLAO</name>
<evidence type="ECO:0000313" key="5">
    <source>
        <dbReference type="EMBL" id="QAA81826.1"/>
    </source>
</evidence>
<dbReference type="InterPro" id="IPR006645">
    <property type="entry name" value="NGN-like_dom"/>
</dbReference>
<accession>A0A410G3I2</accession>
<dbReference type="Pfam" id="PF02357">
    <property type="entry name" value="NusG"/>
    <property type="match status" value="1"/>
</dbReference>
<dbReference type="Gene3D" id="3.30.70.940">
    <property type="entry name" value="NusG, N-terminal domain"/>
    <property type="match status" value="1"/>
</dbReference>
<dbReference type="Proteomes" id="UP000285517">
    <property type="component" value="Chromosome"/>
</dbReference>
<dbReference type="KEGG" id="aev:EI546_08885"/>
<reference evidence="5 6" key="1">
    <citation type="submission" date="2019-01" db="EMBL/GenBank/DDBJ databases">
        <title>Complete genome sequencing of Aequorivita sp. H23M31.</title>
        <authorList>
            <person name="Bae J.-W."/>
        </authorList>
    </citation>
    <scope>NUCLEOTIDE SEQUENCE [LARGE SCALE GENOMIC DNA]</scope>
    <source>
        <strain evidence="5 6">H23M31</strain>
    </source>
</reference>
<dbReference type="PANTHER" id="PTHR30265:SF4">
    <property type="entry name" value="KOW MOTIF FAMILY PROTEIN, EXPRESSED"/>
    <property type="match status" value="1"/>
</dbReference>
<dbReference type="SMART" id="SM00738">
    <property type="entry name" value="NGN"/>
    <property type="match status" value="1"/>
</dbReference>
<dbReference type="RefSeq" id="WP_128250207.1">
    <property type="nucleotide sequence ID" value="NZ_CP034951.1"/>
</dbReference>
<dbReference type="SUPFAM" id="SSF82679">
    <property type="entry name" value="N-utilization substance G protein NusG, N-terminal domain"/>
    <property type="match status" value="1"/>
</dbReference>
<dbReference type="AlphaFoldDB" id="A0A410G3I2"/>
<evidence type="ECO:0000256" key="1">
    <source>
        <dbReference type="ARBA" id="ARBA00022814"/>
    </source>
</evidence>
<organism evidence="5 6">
    <name type="scientific">Aequorivita ciconiae</name>
    <dbReference type="NCBI Taxonomy" id="2494375"/>
    <lineage>
        <taxon>Bacteria</taxon>
        <taxon>Pseudomonadati</taxon>
        <taxon>Bacteroidota</taxon>
        <taxon>Flavobacteriia</taxon>
        <taxon>Flavobacteriales</taxon>
        <taxon>Flavobacteriaceae</taxon>
        <taxon>Aequorivita</taxon>
    </lineage>
</organism>
<dbReference type="OrthoDB" id="9796143at2"/>
<dbReference type="NCBIfam" id="NF033644">
    <property type="entry name" value="antiterm_UpxY"/>
    <property type="match status" value="1"/>
</dbReference>
<protein>
    <submittedName>
        <fullName evidence="5">UpxY family transcription antiterminator</fullName>
    </submittedName>
</protein>
<evidence type="ECO:0000259" key="4">
    <source>
        <dbReference type="SMART" id="SM00738"/>
    </source>
</evidence>
<dbReference type="GO" id="GO:0006354">
    <property type="term" value="P:DNA-templated transcription elongation"/>
    <property type="evidence" value="ECO:0007669"/>
    <property type="project" value="InterPro"/>
</dbReference>
<dbReference type="InterPro" id="IPR036735">
    <property type="entry name" value="NGN_dom_sf"/>
</dbReference>
<feature type="domain" description="NusG-like N-terminal" evidence="4">
    <location>
        <begin position="6"/>
        <end position="104"/>
    </location>
</feature>
<keyword evidence="1" id="KW-0889">Transcription antitermination</keyword>
<keyword evidence="2" id="KW-0805">Transcription regulation</keyword>
<evidence type="ECO:0000256" key="3">
    <source>
        <dbReference type="ARBA" id="ARBA00023163"/>
    </source>
</evidence>